<evidence type="ECO:0000313" key="4">
    <source>
        <dbReference type="EMBL" id="KAK3254607.1"/>
    </source>
</evidence>
<comment type="caution">
    <text evidence="4">The sequence shown here is derived from an EMBL/GenBank/DDBJ whole genome shotgun (WGS) entry which is preliminary data.</text>
</comment>
<keyword evidence="5" id="KW-1185">Reference proteome</keyword>
<dbReference type="InterPro" id="IPR036770">
    <property type="entry name" value="Ankyrin_rpt-contain_sf"/>
</dbReference>
<dbReference type="PROSITE" id="PS50297">
    <property type="entry name" value="ANK_REP_REGION"/>
    <property type="match status" value="2"/>
</dbReference>
<protein>
    <recommendedName>
        <fullName evidence="6">Ankyrin repeat protein</fullName>
    </recommendedName>
</protein>
<dbReference type="Gene3D" id="1.25.40.20">
    <property type="entry name" value="Ankyrin repeat-containing domain"/>
    <property type="match status" value="3"/>
</dbReference>
<evidence type="ECO:0000256" key="2">
    <source>
        <dbReference type="ARBA" id="ARBA00023043"/>
    </source>
</evidence>
<dbReference type="PANTHER" id="PTHR24198">
    <property type="entry name" value="ANKYRIN REPEAT AND PROTEIN KINASE DOMAIN-CONTAINING PROTEIN"/>
    <property type="match status" value="1"/>
</dbReference>
<sequence>AGADPKRAGCSGTPMLAAVENDDAALVGLLLEHGVRAVGLSTDAAKACPLRFAVVQGAVGALRVLTRTLIRELMLLVALPDAHCTRGPTEGDRWTSLVGALELARVQIITQRLDGGPEDEAAVEASRAPLHAMLEEVAAVTDPMRFFHGRFRFLESVAQCGGLAEAKLLLRDVLKKARESDEDRDWLRERFDCGDGEAGGLRWCTALVYAAARGDCDMTSLFLSAGASAAQEMDLPDPECEPGRTLMALHVACVEGHVDVVRLLLQHMEGSAVDRPGWVLVQKGLSMCDLLSGIQREKGERWHVHAPPLHLAVMGGHIDVAHLLLDAGARTLGIPGPAGITGYLAATMHPRCPATIARTVRVNTLEEAAWRREPELLERLLGLQDDVLGSEEMLRAAAGPPLAEPHDCSGLAVSESERRLRMACETRDVDTILALLIEFRAEPIVMEDSEPSLLGAHKWSLDLMDREMSDEVRFATLREQGRSVKRQRKATRRARGAMDAARQETRCALIARAEGIVNGEEIRQMVRILKQRALLLAIEGCCGDDAKAVRCIHILLRAGASTTLAVRGAEGDEPCLLRVLCPFAWRLAPMEIAAECGSRASLEALLSVGMPTDMHNELLLNGDKCGPQRPALMAALWCDHEEDSLPYTLLKYGARADVRDTHTGLSALHLAAMTGRTTLTMELLKRGAMTNGADVIGWSALHYAAAGLWERKAVAMSDLDAFLSSRWYSTMQLVGYKDAGRSSIAVAGELLAGGANVNAETLSSLTPLVLAIAACRSDFVAMLLKHGARVNGVVYGCMALDLVQIAENMATSGKTSISIYELWISERKSVGMGAPPVLRQAESLGPNPGMLSRLLVKSQGARILNLLRAAQTGH</sequence>
<reference evidence="4 5" key="1">
    <citation type="journal article" date="2015" name="Genome Biol. Evol.">
        <title>Comparative Genomics of a Bacterivorous Green Alga Reveals Evolutionary Causalities and Consequences of Phago-Mixotrophic Mode of Nutrition.</title>
        <authorList>
            <person name="Burns J.A."/>
            <person name="Paasch A."/>
            <person name="Narechania A."/>
            <person name="Kim E."/>
        </authorList>
    </citation>
    <scope>NUCLEOTIDE SEQUENCE [LARGE SCALE GENOMIC DNA]</scope>
    <source>
        <strain evidence="4 5">PLY_AMNH</strain>
    </source>
</reference>
<keyword evidence="1" id="KW-0677">Repeat</keyword>
<evidence type="ECO:0000256" key="3">
    <source>
        <dbReference type="PROSITE-ProRule" id="PRU00023"/>
    </source>
</evidence>
<keyword evidence="2 3" id="KW-0040">ANK repeat</keyword>
<dbReference type="Proteomes" id="UP001190700">
    <property type="component" value="Unassembled WGS sequence"/>
</dbReference>
<dbReference type="Pfam" id="PF12796">
    <property type="entry name" value="Ank_2"/>
    <property type="match status" value="1"/>
</dbReference>
<dbReference type="PROSITE" id="PS50088">
    <property type="entry name" value="ANK_REPEAT"/>
    <property type="match status" value="2"/>
</dbReference>
<feature type="non-terminal residue" evidence="4">
    <location>
        <position position="1"/>
    </location>
</feature>
<dbReference type="SMART" id="SM00248">
    <property type="entry name" value="ANK"/>
    <property type="match status" value="8"/>
</dbReference>
<dbReference type="SUPFAM" id="SSF48403">
    <property type="entry name" value="Ankyrin repeat"/>
    <property type="match status" value="1"/>
</dbReference>
<feature type="repeat" description="ANK" evidence="3">
    <location>
        <begin position="308"/>
        <end position="329"/>
    </location>
</feature>
<dbReference type="AlphaFoldDB" id="A0AAE0CIM8"/>
<gene>
    <name evidence="4" type="ORF">CYMTET_36179</name>
</gene>
<dbReference type="PANTHER" id="PTHR24198:SF165">
    <property type="entry name" value="ANKYRIN REPEAT-CONTAINING PROTEIN-RELATED"/>
    <property type="match status" value="1"/>
</dbReference>
<dbReference type="GO" id="GO:0005737">
    <property type="term" value="C:cytoplasm"/>
    <property type="evidence" value="ECO:0007669"/>
    <property type="project" value="TreeGrafter"/>
</dbReference>
<evidence type="ECO:0000256" key="1">
    <source>
        <dbReference type="ARBA" id="ARBA00022737"/>
    </source>
</evidence>
<name>A0AAE0CIM8_9CHLO</name>
<feature type="repeat" description="ANK" evidence="3">
    <location>
        <begin position="663"/>
        <end position="695"/>
    </location>
</feature>
<evidence type="ECO:0008006" key="6">
    <source>
        <dbReference type="Google" id="ProtNLM"/>
    </source>
</evidence>
<organism evidence="4 5">
    <name type="scientific">Cymbomonas tetramitiformis</name>
    <dbReference type="NCBI Taxonomy" id="36881"/>
    <lineage>
        <taxon>Eukaryota</taxon>
        <taxon>Viridiplantae</taxon>
        <taxon>Chlorophyta</taxon>
        <taxon>Pyramimonadophyceae</taxon>
        <taxon>Pyramimonadales</taxon>
        <taxon>Pyramimonadaceae</taxon>
        <taxon>Cymbomonas</taxon>
    </lineage>
</organism>
<evidence type="ECO:0000313" key="5">
    <source>
        <dbReference type="Proteomes" id="UP001190700"/>
    </source>
</evidence>
<proteinExistence type="predicted"/>
<dbReference type="Pfam" id="PF00023">
    <property type="entry name" value="Ank"/>
    <property type="match status" value="2"/>
</dbReference>
<dbReference type="InterPro" id="IPR002110">
    <property type="entry name" value="Ankyrin_rpt"/>
</dbReference>
<accession>A0AAE0CIM8</accession>
<dbReference type="EMBL" id="LGRX02023372">
    <property type="protein sequence ID" value="KAK3254607.1"/>
    <property type="molecule type" value="Genomic_DNA"/>
</dbReference>